<organism evidence="2">
    <name type="scientific">marine sediment metagenome</name>
    <dbReference type="NCBI Taxonomy" id="412755"/>
    <lineage>
        <taxon>unclassified sequences</taxon>
        <taxon>metagenomes</taxon>
        <taxon>ecological metagenomes</taxon>
    </lineage>
</organism>
<evidence type="ECO:0000259" key="1">
    <source>
        <dbReference type="Pfam" id="PF13358"/>
    </source>
</evidence>
<evidence type="ECO:0000313" key="2">
    <source>
        <dbReference type="EMBL" id="KKL48218.1"/>
    </source>
</evidence>
<comment type="caution">
    <text evidence="2">The sequence shown here is derived from an EMBL/GenBank/DDBJ whole genome shotgun (WGS) entry which is preliminary data.</text>
</comment>
<dbReference type="InterPro" id="IPR038717">
    <property type="entry name" value="Tc1-like_DDE_dom"/>
</dbReference>
<accession>A0A0F9CFT4</accession>
<protein>
    <recommendedName>
        <fullName evidence="1">Tc1-like transposase DDE domain-containing protein</fullName>
    </recommendedName>
</protein>
<dbReference type="AlphaFoldDB" id="A0A0F9CFT4"/>
<dbReference type="EMBL" id="LAZR01033392">
    <property type="protein sequence ID" value="KKL48218.1"/>
    <property type="molecule type" value="Genomic_DNA"/>
</dbReference>
<reference evidence="2" key="1">
    <citation type="journal article" date="2015" name="Nature">
        <title>Complex archaea that bridge the gap between prokaryotes and eukaryotes.</title>
        <authorList>
            <person name="Spang A."/>
            <person name="Saw J.H."/>
            <person name="Jorgensen S.L."/>
            <person name="Zaremba-Niedzwiedzka K."/>
            <person name="Martijn J."/>
            <person name="Lind A.E."/>
            <person name="van Eijk R."/>
            <person name="Schleper C."/>
            <person name="Guy L."/>
            <person name="Ettema T.J."/>
        </authorList>
    </citation>
    <scope>NUCLEOTIDE SEQUENCE</scope>
</reference>
<proteinExistence type="predicted"/>
<dbReference type="InterPro" id="IPR047655">
    <property type="entry name" value="Transpos_IS630-like"/>
</dbReference>
<dbReference type="NCBIfam" id="NF033545">
    <property type="entry name" value="transpos_IS630"/>
    <property type="match status" value="1"/>
</dbReference>
<name>A0A0F9CFT4_9ZZZZ</name>
<feature type="domain" description="Tc1-like transposase DDE" evidence="1">
    <location>
        <begin position="19"/>
        <end position="168"/>
    </location>
</feature>
<sequence>MEEVLDVYKRPYDPNLPQVCFDERPKQLIGEIRRPIRATPGQLARYDYEYKRNGVANLFMMFEPLAGKRHVRTTERRTKKDWAWCIRELVDEIYPKADSIVLVMDNLNTHKKASLYEAFEPAEARRIADKLEIHYTPKHGSWLNMAEIEISVLSRQCLAERMGDMKRLENEAIAWAGKRNAKEAKVDWQFTTKDARIKLKKLYPSLQE</sequence>
<gene>
    <name evidence="2" type="ORF">LCGC14_2327710</name>
</gene>
<dbReference type="Pfam" id="PF13358">
    <property type="entry name" value="DDE_3"/>
    <property type="match status" value="1"/>
</dbReference>